<name>A0A165A4G3_XYLHT</name>
<sequence>MSRKKVAIVGSGCAGIGALWALQHTEHDIHLYESEDRLGGHTNTVTFEHDGHNTNVDTGFIVLNTATYPNFISFLKQLDVETLPTEMTFGVSRDQGAFEWAGTSLSAVFAQRSNIFRPRMWRMIFDIIRFNQFALDLLVDESQDLEEESHSSTGKAAAPPSFSFSKQISIGEYLEREGYSDAFRDDYLIPMTAAVWSTSPDKCSLEFPAMTLVRFMWNHHLLSTVRARPKWLTLKHGGKAYIDAVMKRFPSDRIHLSTPIASASSSSDGRVLLRATRGTIETFDHVILATHGDQARQIILQGGATEEELDILSCFQTSANTAVLHSDLSLMPTRPLSWSAWNYLTRSSPDATSSNAHPSPPRSHPEVCLTYNMNMLQHIPQETYGHVLVTLNPLTEPDLSLVRGRWTYQHPLYNAAAVSAQARLPRIQNTRGISYAGAWTKYGFHEDGFSSGLKVAIEHLGAEIPFEFVDSTFSRGKRPVLGWEDWMVRIAVLFVQCLIAIWGTLVLGRKERIPVQLEGILGRWSGKKRKAL</sequence>
<dbReference type="GO" id="GO:0016491">
    <property type="term" value="F:oxidoreductase activity"/>
    <property type="evidence" value="ECO:0007669"/>
    <property type="project" value="InterPro"/>
</dbReference>
<dbReference type="Gene3D" id="3.50.50.60">
    <property type="entry name" value="FAD/NAD(P)-binding domain"/>
    <property type="match status" value="1"/>
</dbReference>
<dbReference type="STRING" id="1328760.A0A165A4G3"/>
<keyword evidence="1" id="KW-0472">Membrane</keyword>
<evidence type="ECO:0000256" key="1">
    <source>
        <dbReference type="SAM" id="Phobius"/>
    </source>
</evidence>
<dbReference type="GeneID" id="28898444"/>
<keyword evidence="1" id="KW-1133">Transmembrane helix</keyword>
<dbReference type="Gene3D" id="3.30.70.1990">
    <property type="match status" value="1"/>
</dbReference>
<dbReference type="EMBL" id="KV407464">
    <property type="protein sequence ID" value="KZF19933.1"/>
    <property type="molecule type" value="Genomic_DNA"/>
</dbReference>
<dbReference type="InterPro" id="IPR036188">
    <property type="entry name" value="FAD/NAD-bd_sf"/>
</dbReference>
<dbReference type="PANTHER" id="PTHR42923">
    <property type="entry name" value="PROTOPORPHYRINOGEN OXIDASE"/>
    <property type="match status" value="1"/>
</dbReference>
<feature type="transmembrane region" description="Helical" evidence="1">
    <location>
        <begin position="486"/>
        <end position="507"/>
    </location>
</feature>
<feature type="domain" description="Amine oxidase" evidence="2">
    <location>
        <begin position="14"/>
        <end position="456"/>
    </location>
</feature>
<dbReference type="Pfam" id="PF01593">
    <property type="entry name" value="Amino_oxidase"/>
    <property type="match status" value="1"/>
</dbReference>
<dbReference type="Proteomes" id="UP000076632">
    <property type="component" value="Unassembled WGS sequence"/>
</dbReference>
<accession>A0A165A4G3</accession>
<dbReference type="Gene3D" id="1.10.405.20">
    <property type="match status" value="1"/>
</dbReference>
<organism evidence="3 4">
    <name type="scientific">Xylona heveae (strain CBS 132557 / TC161)</name>
    <dbReference type="NCBI Taxonomy" id="1328760"/>
    <lineage>
        <taxon>Eukaryota</taxon>
        <taxon>Fungi</taxon>
        <taxon>Dikarya</taxon>
        <taxon>Ascomycota</taxon>
        <taxon>Pezizomycotina</taxon>
        <taxon>Xylonomycetes</taxon>
        <taxon>Xylonales</taxon>
        <taxon>Xylonaceae</taxon>
        <taxon>Xylona</taxon>
    </lineage>
</organism>
<gene>
    <name evidence="3" type="ORF">L228DRAFT_250350</name>
</gene>
<evidence type="ECO:0000313" key="3">
    <source>
        <dbReference type="EMBL" id="KZF19933.1"/>
    </source>
</evidence>
<evidence type="ECO:0000259" key="2">
    <source>
        <dbReference type="Pfam" id="PF01593"/>
    </source>
</evidence>
<evidence type="ECO:0000313" key="4">
    <source>
        <dbReference type="Proteomes" id="UP000076632"/>
    </source>
</evidence>
<dbReference type="FunFam" id="1.10.405.20:FF:000001">
    <property type="entry name" value="Amine oxidase"/>
    <property type="match status" value="1"/>
</dbReference>
<dbReference type="AlphaFoldDB" id="A0A165A4G3"/>
<dbReference type="PANTHER" id="PTHR42923:SF17">
    <property type="entry name" value="AMINE OXIDASE DOMAIN-CONTAINING PROTEIN"/>
    <property type="match status" value="1"/>
</dbReference>
<dbReference type="InParanoid" id="A0A165A4G3"/>
<dbReference type="SUPFAM" id="SSF51905">
    <property type="entry name" value="FAD/NAD(P)-binding domain"/>
    <property type="match status" value="1"/>
</dbReference>
<dbReference type="InterPro" id="IPR002937">
    <property type="entry name" value="Amino_oxidase"/>
</dbReference>
<reference evidence="3 4" key="1">
    <citation type="journal article" date="2016" name="Fungal Biol.">
        <title>The genome of Xylona heveae provides a window into fungal endophytism.</title>
        <authorList>
            <person name="Gazis R."/>
            <person name="Kuo A."/>
            <person name="Riley R."/>
            <person name="LaButti K."/>
            <person name="Lipzen A."/>
            <person name="Lin J."/>
            <person name="Amirebrahimi M."/>
            <person name="Hesse C.N."/>
            <person name="Spatafora J.W."/>
            <person name="Henrissat B."/>
            <person name="Hainaut M."/>
            <person name="Grigoriev I.V."/>
            <person name="Hibbett D.S."/>
        </authorList>
    </citation>
    <scope>NUCLEOTIDE SEQUENCE [LARGE SCALE GENOMIC DNA]</scope>
    <source>
        <strain evidence="3 4">TC161</strain>
    </source>
</reference>
<dbReference type="InterPro" id="IPR050464">
    <property type="entry name" value="Zeta_carotene_desat/Oxidored"/>
</dbReference>
<dbReference type="OMA" id="RAWASWN"/>
<protein>
    <submittedName>
        <fullName evidence="3">Amine oxidase</fullName>
    </submittedName>
</protein>
<dbReference type="RefSeq" id="XP_018185488.1">
    <property type="nucleotide sequence ID" value="XM_018333307.1"/>
</dbReference>
<keyword evidence="4" id="KW-1185">Reference proteome</keyword>
<proteinExistence type="predicted"/>
<keyword evidence="1" id="KW-0812">Transmembrane</keyword>
<dbReference type="OrthoDB" id="5977668at2759"/>